<dbReference type="AlphaFoldDB" id="A0AAD7W3P1"/>
<feature type="region of interest" description="Disordered" evidence="1">
    <location>
        <begin position="21"/>
        <end position="59"/>
    </location>
</feature>
<accession>A0AAD7W3P1</accession>
<sequence>MRPAEKLVLSAVVPPTDYARRVPLATNPNHNPNPVPSSCKDATRGTGEGTEHDNSREETEGHRVLLCSELFNPPLVTPTTVGVTAASAPLSDRGLNCQNEQPHSLLSSAGDNALPGACKNRLTLSFHPSPTPTHSGLSLLLLSGEFLRTFVTDRNKTSMVWRSCVLTEE</sequence>
<organism evidence="2 3">
    <name type="scientific">Aldrovandia affinis</name>
    <dbReference type="NCBI Taxonomy" id="143900"/>
    <lineage>
        <taxon>Eukaryota</taxon>
        <taxon>Metazoa</taxon>
        <taxon>Chordata</taxon>
        <taxon>Craniata</taxon>
        <taxon>Vertebrata</taxon>
        <taxon>Euteleostomi</taxon>
        <taxon>Actinopterygii</taxon>
        <taxon>Neopterygii</taxon>
        <taxon>Teleostei</taxon>
        <taxon>Notacanthiformes</taxon>
        <taxon>Halosauridae</taxon>
        <taxon>Aldrovandia</taxon>
    </lineage>
</organism>
<dbReference type="Proteomes" id="UP001221898">
    <property type="component" value="Unassembled WGS sequence"/>
</dbReference>
<evidence type="ECO:0000313" key="2">
    <source>
        <dbReference type="EMBL" id="KAJ8378203.1"/>
    </source>
</evidence>
<evidence type="ECO:0000256" key="1">
    <source>
        <dbReference type="SAM" id="MobiDB-lite"/>
    </source>
</evidence>
<evidence type="ECO:0000313" key="3">
    <source>
        <dbReference type="Proteomes" id="UP001221898"/>
    </source>
</evidence>
<name>A0AAD7W3P1_9TELE</name>
<feature type="compositionally biased region" description="Basic and acidic residues" evidence="1">
    <location>
        <begin position="49"/>
        <end position="59"/>
    </location>
</feature>
<gene>
    <name evidence="2" type="ORF">AAFF_G00244910</name>
</gene>
<comment type="caution">
    <text evidence="2">The sequence shown here is derived from an EMBL/GenBank/DDBJ whole genome shotgun (WGS) entry which is preliminary data.</text>
</comment>
<reference evidence="2" key="1">
    <citation type="journal article" date="2023" name="Science">
        <title>Genome structures resolve the early diversification of teleost fishes.</title>
        <authorList>
            <person name="Parey E."/>
            <person name="Louis A."/>
            <person name="Montfort J."/>
            <person name="Bouchez O."/>
            <person name="Roques C."/>
            <person name="Iampietro C."/>
            <person name="Lluch J."/>
            <person name="Castinel A."/>
            <person name="Donnadieu C."/>
            <person name="Desvignes T."/>
            <person name="Floi Bucao C."/>
            <person name="Jouanno E."/>
            <person name="Wen M."/>
            <person name="Mejri S."/>
            <person name="Dirks R."/>
            <person name="Jansen H."/>
            <person name="Henkel C."/>
            <person name="Chen W.J."/>
            <person name="Zahm M."/>
            <person name="Cabau C."/>
            <person name="Klopp C."/>
            <person name="Thompson A.W."/>
            <person name="Robinson-Rechavi M."/>
            <person name="Braasch I."/>
            <person name="Lecointre G."/>
            <person name="Bobe J."/>
            <person name="Postlethwait J.H."/>
            <person name="Berthelot C."/>
            <person name="Roest Crollius H."/>
            <person name="Guiguen Y."/>
        </authorList>
    </citation>
    <scope>NUCLEOTIDE SEQUENCE</scope>
    <source>
        <strain evidence="2">NC1722</strain>
    </source>
</reference>
<keyword evidence="3" id="KW-1185">Reference proteome</keyword>
<proteinExistence type="predicted"/>
<protein>
    <submittedName>
        <fullName evidence="2">Uncharacterized protein</fullName>
    </submittedName>
</protein>
<dbReference type="EMBL" id="JAINUG010000327">
    <property type="protein sequence ID" value="KAJ8378203.1"/>
    <property type="molecule type" value="Genomic_DNA"/>
</dbReference>